<dbReference type="SUPFAM" id="SSF53335">
    <property type="entry name" value="S-adenosyl-L-methionine-dependent methyltransferases"/>
    <property type="match status" value="1"/>
</dbReference>
<comment type="caution">
    <text evidence="4">The sequence shown here is derived from an EMBL/GenBank/DDBJ whole genome shotgun (WGS) entry which is preliminary data.</text>
</comment>
<dbReference type="CDD" id="cd02440">
    <property type="entry name" value="AdoMet_MTases"/>
    <property type="match status" value="1"/>
</dbReference>
<proteinExistence type="predicted"/>
<dbReference type="Proteomes" id="UP001218218">
    <property type="component" value="Unassembled WGS sequence"/>
</dbReference>
<evidence type="ECO:0000259" key="3">
    <source>
        <dbReference type="Pfam" id="PF13649"/>
    </source>
</evidence>
<gene>
    <name evidence="4" type="ORF">DFH08DRAFT_766327</name>
</gene>
<dbReference type="EMBL" id="JARIHO010000003">
    <property type="protein sequence ID" value="KAJ7364567.1"/>
    <property type="molecule type" value="Genomic_DNA"/>
</dbReference>
<accession>A0AAD7F3M1</accession>
<sequence length="269" mass="29510">MASEYDSIGDLYTQTKTIPLTRYLETPTFHAAIQPYLTGHARVLDLACGTGFYSRLLLSWGASSVLGIDISSGMIDAARAHPDTTAMPDRLVFRVGDARMPDALTEPHAPFDVVTGAWLLPYAASSTEMTAMWETVARNLRPGGVFVGITQEPVAAGGFTAHVARQRALRAQNPGLLGIDFEYDAEPLASGEGYRYTVTPQVDEAFSFHAYHLPSDVYEAAAKKAGMTGEIEWRVMEVTEEARTAMGEGYWDRYAEEFMPKHAVIVVHK</sequence>
<keyword evidence="1 4" id="KW-0489">Methyltransferase</keyword>
<dbReference type="InterPro" id="IPR041698">
    <property type="entry name" value="Methyltransf_25"/>
</dbReference>
<dbReference type="GO" id="GO:0008168">
    <property type="term" value="F:methyltransferase activity"/>
    <property type="evidence" value="ECO:0007669"/>
    <property type="project" value="UniProtKB-KW"/>
</dbReference>
<dbReference type="Gene3D" id="3.40.50.150">
    <property type="entry name" value="Vaccinia Virus protein VP39"/>
    <property type="match status" value="1"/>
</dbReference>
<evidence type="ECO:0000256" key="2">
    <source>
        <dbReference type="ARBA" id="ARBA00022679"/>
    </source>
</evidence>
<protein>
    <submittedName>
        <fullName evidence="4">Methyltransferase type 11</fullName>
    </submittedName>
</protein>
<keyword evidence="5" id="KW-1185">Reference proteome</keyword>
<dbReference type="GO" id="GO:0032259">
    <property type="term" value="P:methylation"/>
    <property type="evidence" value="ECO:0007669"/>
    <property type="project" value="UniProtKB-KW"/>
</dbReference>
<evidence type="ECO:0000256" key="1">
    <source>
        <dbReference type="ARBA" id="ARBA00022603"/>
    </source>
</evidence>
<reference evidence="4" key="1">
    <citation type="submission" date="2023-03" db="EMBL/GenBank/DDBJ databases">
        <title>Massive genome expansion in bonnet fungi (Mycena s.s.) driven by repeated elements and novel gene families across ecological guilds.</title>
        <authorList>
            <consortium name="Lawrence Berkeley National Laboratory"/>
            <person name="Harder C.B."/>
            <person name="Miyauchi S."/>
            <person name="Viragh M."/>
            <person name="Kuo A."/>
            <person name="Thoen E."/>
            <person name="Andreopoulos B."/>
            <person name="Lu D."/>
            <person name="Skrede I."/>
            <person name="Drula E."/>
            <person name="Henrissat B."/>
            <person name="Morin E."/>
            <person name="Kohler A."/>
            <person name="Barry K."/>
            <person name="LaButti K."/>
            <person name="Morin E."/>
            <person name="Salamov A."/>
            <person name="Lipzen A."/>
            <person name="Mereny Z."/>
            <person name="Hegedus B."/>
            <person name="Baldrian P."/>
            <person name="Stursova M."/>
            <person name="Weitz H."/>
            <person name="Taylor A."/>
            <person name="Grigoriev I.V."/>
            <person name="Nagy L.G."/>
            <person name="Martin F."/>
            <person name="Kauserud H."/>
        </authorList>
    </citation>
    <scope>NUCLEOTIDE SEQUENCE</scope>
    <source>
        <strain evidence="4">CBHHK002</strain>
    </source>
</reference>
<evidence type="ECO:0000313" key="4">
    <source>
        <dbReference type="EMBL" id="KAJ7364567.1"/>
    </source>
</evidence>
<feature type="domain" description="Methyltransferase" evidence="3">
    <location>
        <begin position="43"/>
        <end position="144"/>
    </location>
</feature>
<dbReference type="Pfam" id="PF13649">
    <property type="entry name" value="Methyltransf_25"/>
    <property type="match status" value="1"/>
</dbReference>
<organism evidence="4 5">
    <name type="scientific">Mycena albidolilacea</name>
    <dbReference type="NCBI Taxonomy" id="1033008"/>
    <lineage>
        <taxon>Eukaryota</taxon>
        <taxon>Fungi</taxon>
        <taxon>Dikarya</taxon>
        <taxon>Basidiomycota</taxon>
        <taxon>Agaricomycotina</taxon>
        <taxon>Agaricomycetes</taxon>
        <taxon>Agaricomycetidae</taxon>
        <taxon>Agaricales</taxon>
        <taxon>Marasmiineae</taxon>
        <taxon>Mycenaceae</taxon>
        <taxon>Mycena</taxon>
    </lineage>
</organism>
<name>A0AAD7F3M1_9AGAR</name>
<dbReference type="PANTHER" id="PTHR43861:SF1">
    <property type="entry name" value="TRANS-ACONITATE 2-METHYLTRANSFERASE"/>
    <property type="match status" value="1"/>
</dbReference>
<dbReference type="AlphaFoldDB" id="A0AAD7F3M1"/>
<keyword evidence="2" id="KW-0808">Transferase</keyword>
<dbReference type="PANTHER" id="PTHR43861">
    <property type="entry name" value="TRANS-ACONITATE 2-METHYLTRANSFERASE-RELATED"/>
    <property type="match status" value="1"/>
</dbReference>
<evidence type="ECO:0000313" key="5">
    <source>
        <dbReference type="Proteomes" id="UP001218218"/>
    </source>
</evidence>
<dbReference type="InterPro" id="IPR029063">
    <property type="entry name" value="SAM-dependent_MTases_sf"/>
</dbReference>